<reference evidence="2" key="1">
    <citation type="submission" date="2018-02" db="EMBL/GenBank/DDBJ databases">
        <title>Rhizophora mucronata_Transcriptome.</title>
        <authorList>
            <person name="Meera S.P."/>
            <person name="Sreeshan A."/>
            <person name="Augustine A."/>
        </authorList>
    </citation>
    <scope>NUCLEOTIDE SEQUENCE</scope>
    <source>
        <tissue evidence="2">Leaf</tissue>
    </source>
</reference>
<protein>
    <submittedName>
        <fullName evidence="2">Putative disease resistance gene NBS-LRR family protein</fullName>
    </submittedName>
</protein>
<keyword evidence="1" id="KW-1133">Transmembrane helix</keyword>
<sequence>MFTNLFLSSSLPFTSVVSIIEVVVIYRSSGGLPSL</sequence>
<keyword evidence="1" id="KW-0472">Membrane</keyword>
<evidence type="ECO:0000313" key="2">
    <source>
        <dbReference type="EMBL" id="MBX30411.1"/>
    </source>
</evidence>
<name>A0A2P2MJK2_RHIMU</name>
<dbReference type="EMBL" id="GGEC01049927">
    <property type="protein sequence ID" value="MBX30411.1"/>
    <property type="molecule type" value="Transcribed_RNA"/>
</dbReference>
<dbReference type="AlphaFoldDB" id="A0A2P2MJK2"/>
<organism evidence="2">
    <name type="scientific">Rhizophora mucronata</name>
    <name type="common">Asiatic mangrove</name>
    <dbReference type="NCBI Taxonomy" id="61149"/>
    <lineage>
        <taxon>Eukaryota</taxon>
        <taxon>Viridiplantae</taxon>
        <taxon>Streptophyta</taxon>
        <taxon>Embryophyta</taxon>
        <taxon>Tracheophyta</taxon>
        <taxon>Spermatophyta</taxon>
        <taxon>Magnoliopsida</taxon>
        <taxon>eudicotyledons</taxon>
        <taxon>Gunneridae</taxon>
        <taxon>Pentapetalae</taxon>
        <taxon>rosids</taxon>
        <taxon>fabids</taxon>
        <taxon>Malpighiales</taxon>
        <taxon>Rhizophoraceae</taxon>
        <taxon>Rhizophora</taxon>
    </lineage>
</organism>
<proteinExistence type="predicted"/>
<accession>A0A2P2MJK2</accession>
<keyword evidence="1" id="KW-0812">Transmembrane</keyword>
<evidence type="ECO:0000256" key="1">
    <source>
        <dbReference type="SAM" id="Phobius"/>
    </source>
</evidence>
<feature type="transmembrane region" description="Helical" evidence="1">
    <location>
        <begin position="6"/>
        <end position="26"/>
    </location>
</feature>